<accession>A0A380B1M9</accession>
<dbReference type="PANTHER" id="PTHR34219">
    <property type="entry name" value="IRON-REGULATED INNER MEMBRANE PROTEIN-RELATED"/>
    <property type="match status" value="1"/>
</dbReference>
<feature type="transmembrane region" description="Helical" evidence="1">
    <location>
        <begin position="191"/>
        <end position="220"/>
    </location>
</feature>
<dbReference type="PANTHER" id="PTHR34219:SF4">
    <property type="entry name" value="PEPSY DOMAIN-CONTAINING PROTEIN"/>
    <property type="match status" value="1"/>
</dbReference>
<keyword evidence="1" id="KW-1133">Transmembrane helix</keyword>
<feature type="transmembrane region" description="Helical" evidence="1">
    <location>
        <begin position="12"/>
        <end position="36"/>
    </location>
</feature>
<dbReference type="AlphaFoldDB" id="A0A380B1M9"/>
<evidence type="ECO:0000313" key="2">
    <source>
        <dbReference type="EMBL" id="SUI90731.1"/>
    </source>
</evidence>
<feature type="transmembrane region" description="Helical" evidence="1">
    <location>
        <begin position="488"/>
        <end position="509"/>
    </location>
</feature>
<feature type="transmembrane region" description="Helical" evidence="1">
    <location>
        <begin position="427"/>
        <end position="445"/>
    </location>
</feature>
<gene>
    <name evidence="2" type="ORF">NCTC10736_03155</name>
</gene>
<feature type="transmembrane region" description="Helical" evidence="1">
    <location>
        <begin position="457"/>
        <end position="476"/>
    </location>
</feature>
<name>A0A380B1M9_9GAMM</name>
<feature type="transmembrane region" description="Helical" evidence="1">
    <location>
        <begin position="151"/>
        <end position="170"/>
    </location>
</feature>
<dbReference type="InterPro" id="IPR005625">
    <property type="entry name" value="PepSY-ass_TM"/>
</dbReference>
<evidence type="ECO:0000256" key="1">
    <source>
        <dbReference type="SAM" id="Phobius"/>
    </source>
</evidence>
<keyword evidence="1" id="KW-0472">Membrane</keyword>
<dbReference type="Pfam" id="PF03929">
    <property type="entry name" value="PepSY_TM"/>
    <property type="match status" value="1"/>
</dbReference>
<keyword evidence="1" id="KW-0812">Transmembrane</keyword>
<reference evidence="2 3" key="1">
    <citation type="submission" date="2018-06" db="EMBL/GenBank/DDBJ databases">
        <authorList>
            <consortium name="Pathogen Informatics"/>
            <person name="Doyle S."/>
        </authorList>
    </citation>
    <scope>NUCLEOTIDE SEQUENCE [LARGE SCALE GENOMIC DNA]</scope>
    <source>
        <strain evidence="2 3">NCTC10736</strain>
    </source>
</reference>
<dbReference type="EMBL" id="UGYV01000001">
    <property type="protein sequence ID" value="SUI90731.1"/>
    <property type="molecule type" value="Genomic_DNA"/>
</dbReference>
<protein>
    <submittedName>
        <fullName evidence="2">Uncharacterized iron-regulated membrane protein</fullName>
    </submittedName>
</protein>
<dbReference type="Proteomes" id="UP000255061">
    <property type="component" value="Unassembled WGS sequence"/>
</dbReference>
<dbReference type="RefSeq" id="WP_115406677.1">
    <property type="nucleotide sequence ID" value="NZ_UGYV01000001.1"/>
</dbReference>
<proteinExistence type="predicted"/>
<organism evidence="2 3">
    <name type="scientific">Shewanella morhuae</name>
    <dbReference type="NCBI Taxonomy" id="365591"/>
    <lineage>
        <taxon>Bacteria</taxon>
        <taxon>Pseudomonadati</taxon>
        <taxon>Pseudomonadota</taxon>
        <taxon>Gammaproteobacteria</taxon>
        <taxon>Alteromonadales</taxon>
        <taxon>Shewanellaceae</taxon>
        <taxon>Shewanella</taxon>
    </lineage>
</organism>
<feature type="transmembrane region" description="Helical" evidence="1">
    <location>
        <begin position="353"/>
        <end position="373"/>
    </location>
</feature>
<feature type="transmembrane region" description="Helical" evidence="1">
    <location>
        <begin position="393"/>
        <end position="415"/>
    </location>
</feature>
<sequence>MKDSFFRSMTWLHTWVGLLTCWVLFLVFFAGTAAYYRAEINLWMQPENHISQYDTNADNQQLILKGLTSLAQQAPNAESWWVYLPTQRMPLLTYAWSEPATEGQRFGDYHQGFINPSTGDTLPKARESRGGDFLYRLHFDLYYMSALTARWIVGFCTMFMLVAIISGIVIHKRIFKDFFSFRPAKGPRSWLDAHAASSVLALPFHLMITYTGLVTLMFMYMPWGLSTQYGDETQAFYSQLRPIFNSSTPSGEAATMLSPQQLLASLSAVIPMNDETASPIEMLQVEHLNDANASVTVRMSPEHSLNQQAPWYRFSAVTGKLTEESTATSAANKTQSTMIALHSGRFAGQGLRLLYLLAGITGCVMIATGAIMWAEKLAQKQQKNGQFKPGLALVQMLNLATFAGLPIALASYFYANRLLPVTFADREYWEIQCFFISWALVALLACFKRDRQIWQRLFLFTALLYGLLPLLNAITSQYQLISNLQRQAYVLAGFDLMMLALAALFYMAAKRLRSPKKVRATQATKATTELGIEA</sequence>
<evidence type="ECO:0000313" key="3">
    <source>
        <dbReference type="Proteomes" id="UP000255061"/>
    </source>
</evidence>